<dbReference type="InterPro" id="IPR036397">
    <property type="entry name" value="RNaseH_sf"/>
</dbReference>
<name>A0A851JVS7_9PASS</name>
<dbReference type="Proteomes" id="UP000660704">
    <property type="component" value="Unassembled WGS sequence"/>
</dbReference>
<feature type="domain" description="Exonuclease" evidence="7">
    <location>
        <begin position="200"/>
        <end position="366"/>
    </location>
</feature>
<reference evidence="8" key="1">
    <citation type="submission" date="2019-09" db="EMBL/GenBank/DDBJ databases">
        <title>Bird 10,000 Genomes (B10K) Project - Family phase.</title>
        <authorList>
            <person name="Zhang G."/>
        </authorList>
    </citation>
    <scope>NUCLEOTIDE SEQUENCE</scope>
    <source>
        <strain evidence="8">B10K-DU-001-63</strain>
        <tissue evidence="8">Muscle</tissue>
    </source>
</reference>
<feature type="compositionally biased region" description="Basic residues" evidence="6">
    <location>
        <begin position="24"/>
        <end position="33"/>
    </location>
</feature>
<feature type="region of interest" description="Disordered" evidence="6">
    <location>
        <begin position="1"/>
        <end position="199"/>
    </location>
</feature>
<keyword evidence="3" id="KW-0378">Hydrolase</keyword>
<proteinExistence type="predicted"/>
<dbReference type="InterPro" id="IPR047021">
    <property type="entry name" value="REXO1/3/4-like"/>
</dbReference>
<feature type="compositionally biased region" description="Basic and acidic residues" evidence="6">
    <location>
        <begin position="142"/>
        <end position="151"/>
    </location>
</feature>
<dbReference type="Gene3D" id="3.30.420.10">
    <property type="entry name" value="Ribonuclease H-like superfamily/Ribonuclease H"/>
    <property type="match status" value="1"/>
</dbReference>
<dbReference type="CDD" id="cd06149">
    <property type="entry name" value="ISG20"/>
    <property type="match status" value="1"/>
</dbReference>
<dbReference type="GO" id="GO:0000175">
    <property type="term" value="F:3'-5'-RNA exonuclease activity"/>
    <property type="evidence" value="ECO:0007669"/>
    <property type="project" value="InterPro"/>
</dbReference>
<evidence type="ECO:0000256" key="1">
    <source>
        <dbReference type="ARBA" id="ARBA00004123"/>
    </source>
</evidence>
<dbReference type="SMART" id="SM00479">
    <property type="entry name" value="EXOIII"/>
    <property type="match status" value="1"/>
</dbReference>
<evidence type="ECO:0000256" key="4">
    <source>
        <dbReference type="ARBA" id="ARBA00022839"/>
    </source>
</evidence>
<comment type="subcellular location">
    <subcellularLocation>
        <location evidence="1">Nucleus</location>
    </subcellularLocation>
</comment>
<feature type="non-terminal residue" evidence="8">
    <location>
        <position position="375"/>
    </location>
</feature>
<keyword evidence="9" id="KW-1185">Reference proteome</keyword>
<evidence type="ECO:0000313" key="9">
    <source>
        <dbReference type="Proteomes" id="UP000660704"/>
    </source>
</evidence>
<dbReference type="PANTHER" id="PTHR12801:SF78">
    <property type="entry name" value="INTERFERON-STIMULATED 20 KDA EXONUCLEASE-LIKE 2"/>
    <property type="match status" value="1"/>
</dbReference>
<comment type="caution">
    <text evidence="8">The sequence shown here is derived from an EMBL/GenBank/DDBJ whole genome shotgun (WGS) entry which is preliminary data.</text>
</comment>
<dbReference type="AlphaFoldDB" id="A0A851JVS7"/>
<keyword evidence="4" id="KW-0269">Exonuclease</keyword>
<evidence type="ECO:0000256" key="2">
    <source>
        <dbReference type="ARBA" id="ARBA00022722"/>
    </source>
</evidence>
<evidence type="ECO:0000256" key="3">
    <source>
        <dbReference type="ARBA" id="ARBA00022801"/>
    </source>
</evidence>
<organism evidence="8 9">
    <name type="scientific">Donacobius atricapilla</name>
    <dbReference type="NCBI Taxonomy" id="237420"/>
    <lineage>
        <taxon>Eukaryota</taxon>
        <taxon>Metazoa</taxon>
        <taxon>Chordata</taxon>
        <taxon>Craniata</taxon>
        <taxon>Vertebrata</taxon>
        <taxon>Euteleostomi</taxon>
        <taxon>Archelosauria</taxon>
        <taxon>Archosauria</taxon>
        <taxon>Dinosauria</taxon>
        <taxon>Saurischia</taxon>
        <taxon>Theropoda</taxon>
        <taxon>Coelurosauria</taxon>
        <taxon>Aves</taxon>
        <taxon>Neognathae</taxon>
        <taxon>Neoaves</taxon>
        <taxon>Telluraves</taxon>
        <taxon>Australaves</taxon>
        <taxon>Passeriformes</taxon>
        <taxon>Mimidae</taxon>
        <taxon>Donacobius</taxon>
    </lineage>
</organism>
<dbReference type="EMBL" id="WBMY01017900">
    <property type="protein sequence ID" value="NXB82224.1"/>
    <property type="molecule type" value="Genomic_DNA"/>
</dbReference>
<accession>A0A851JVS7</accession>
<dbReference type="FunFam" id="3.30.420.10:FF:000007">
    <property type="entry name" value="Interferon-stimulated exonuclease gene 20"/>
    <property type="match status" value="1"/>
</dbReference>
<evidence type="ECO:0000256" key="5">
    <source>
        <dbReference type="ARBA" id="ARBA00023242"/>
    </source>
</evidence>
<keyword evidence="5" id="KW-0539">Nucleus</keyword>
<dbReference type="InterPro" id="IPR037433">
    <property type="entry name" value="ISG20_DEDDh"/>
</dbReference>
<evidence type="ECO:0000259" key="7">
    <source>
        <dbReference type="SMART" id="SM00479"/>
    </source>
</evidence>
<dbReference type="Pfam" id="PF00929">
    <property type="entry name" value="RNase_T"/>
    <property type="match status" value="1"/>
</dbReference>
<feature type="compositionally biased region" description="Polar residues" evidence="6">
    <location>
        <begin position="129"/>
        <end position="140"/>
    </location>
</feature>
<sequence length="375" mass="40411">MDDLILNVDFAAPERPPKKEPGNRKHQSFVRRRRELERRGVLRQKQLPATPGGPRRAPRRRSRGAGAGPGKPRSGQPRSCPKENGPAAAPRRPPASQNGRAGTDAPAKTKGKGQGTPRGSAKAVGAPPASQNDSNGTGAPTKTKEKGRGAARDSANAVGAPPASQNNSSRTGAPAKTNGKGRGAARSTPKIGGAPPAPPKFVAMDCEMVGTGPGGRTSSLARCSIVTYEGDVVYDQYVRPEAPIVDYRTRWSGIRPHHMAKAVPFRRAQQQVLQILAGKVVVGHAIHNDFKALRYYHPKALTRDTSQIPLLNRRGGFPENVNISLKRLTKALLNQDIQVGKSGHSSVEDARATMELYKVVEEEWEQHLRQNLEQK</sequence>
<protein>
    <submittedName>
        <fullName evidence="8">I20L2 protein</fullName>
    </submittedName>
</protein>
<dbReference type="GO" id="GO:0003676">
    <property type="term" value="F:nucleic acid binding"/>
    <property type="evidence" value="ECO:0007669"/>
    <property type="project" value="InterPro"/>
</dbReference>
<gene>
    <name evidence="8" type="primary">Isg20l2</name>
    <name evidence="8" type="ORF">DONATR_R14557</name>
</gene>
<evidence type="ECO:0000313" key="8">
    <source>
        <dbReference type="EMBL" id="NXB82224.1"/>
    </source>
</evidence>
<dbReference type="InterPro" id="IPR013520">
    <property type="entry name" value="Ribonucl_H"/>
</dbReference>
<dbReference type="InterPro" id="IPR012337">
    <property type="entry name" value="RNaseH-like_sf"/>
</dbReference>
<feature type="non-terminal residue" evidence="8">
    <location>
        <position position="1"/>
    </location>
</feature>
<dbReference type="SUPFAM" id="SSF53098">
    <property type="entry name" value="Ribonuclease H-like"/>
    <property type="match status" value="1"/>
</dbReference>
<dbReference type="PANTHER" id="PTHR12801">
    <property type="entry name" value="RNA EXONUCLEASE REXO1 / RECO3 FAMILY MEMBER-RELATED"/>
    <property type="match status" value="1"/>
</dbReference>
<keyword evidence="2" id="KW-0540">Nuclease</keyword>
<dbReference type="GO" id="GO:0005730">
    <property type="term" value="C:nucleolus"/>
    <property type="evidence" value="ECO:0007669"/>
    <property type="project" value="UniProtKB-ARBA"/>
</dbReference>
<evidence type="ECO:0000256" key="6">
    <source>
        <dbReference type="SAM" id="MobiDB-lite"/>
    </source>
</evidence>